<feature type="chain" id="PRO_5047116516" description="Lipoprotein" evidence="1">
    <location>
        <begin position="40"/>
        <end position="368"/>
    </location>
</feature>
<evidence type="ECO:0000313" key="3">
    <source>
        <dbReference type="Proteomes" id="UP001228690"/>
    </source>
</evidence>
<dbReference type="PROSITE" id="PS51257">
    <property type="entry name" value="PROKAR_LIPOPROTEIN"/>
    <property type="match status" value="1"/>
</dbReference>
<evidence type="ECO:0000256" key="1">
    <source>
        <dbReference type="SAM" id="SignalP"/>
    </source>
</evidence>
<organism evidence="2 3">
    <name type="scientific">Candidatus Haliotispira prima</name>
    <dbReference type="NCBI Taxonomy" id="3034016"/>
    <lineage>
        <taxon>Bacteria</taxon>
        <taxon>Pseudomonadati</taxon>
        <taxon>Spirochaetota</taxon>
        <taxon>Spirochaetia</taxon>
        <taxon>Spirochaetales</taxon>
        <taxon>Spirochaetaceae</taxon>
        <taxon>Candidatus Haliotispira</taxon>
    </lineage>
</organism>
<dbReference type="RefSeq" id="WP_326927438.1">
    <property type="nucleotide sequence ID" value="NZ_CP123443.1"/>
</dbReference>
<sequence length="368" mass="42839">MSKPIDRRLGRPPINRLLRRLLCGILISAALSSCSSYYADDTYAEELADAGFPEQNGINYYGSTFSEYRFQNSRVPDKAVRRRLQLTEDQNIRHVLFDQYNRDFLADSPGKERLYIVGERQVVTEPKFQTQEEFHNLLLFIQADKGLGSPDQLGNREQSTEQNLGLRFPLLKSFRGNSRHTVKDFFLAVRDFSGDGQEDLLFGFRQIGRGTRLHYYLYSFADGRLKTIIQPWSNFSDEEHQNGTDKHYSPFMRELSANIYPAFVAEIELDLNYKINIDLSPLADSLIRDKVYDKRGLVLQKRGIPHLDFNPILFPLRHKSSGQYMIRSVQQVRSRYGQIGILVCNWIFRKTRWFPDESSLEFIAKPRI</sequence>
<proteinExistence type="predicted"/>
<accession>A0ABY8MI62</accession>
<dbReference type="EMBL" id="CP123443">
    <property type="protein sequence ID" value="WGK69250.1"/>
    <property type="molecule type" value="Genomic_DNA"/>
</dbReference>
<reference evidence="2 3" key="1">
    <citation type="submission" date="2023-04" db="EMBL/GenBank/DDBJ databases">
        <title>Spirochaete genome identified in red abalone sample constitutes a novel genus.</title>
        <authorList>
            <person name="Sharma S.P."/>
            <person name="Purcell C.M."/>
            <person name="Hyde J.R."/>
            <person name="Severin A.J."/>
        </authorList>
    </citation>
    <scope>NUCLEOTIDE SEQUENCE [LARGE SCALE GENOMIC DNA]</scope>
    <source>
        <strain evidence="2 3">SP-2023</strain>
    </source>
</reference>
<evidence type="ECO:0000313" key="2">
    <source>
        <dbReference type="EMBL" id="WGK69250.1"/>
    </source>
</evidence>
<gene>
    <name evidence="2" type="ORF">P0082_12365</name>
</gene>
<protein>
    <recommendedName>
        <fullName evidence="4">Lipoprotein</fullName>
    </recommendedName>
</protein>
<keyword evidence="3" id="KW-1185">Reference proteome</keyword>
<name>A0ABY8MI62_9SPIO</name>
<feature type="signal peptide" evidence="1">
    <location>
        <begin position="1"/>
        <end position="39"/>
    </location>
</feature>
<evidence type="ECO:0008006" key="4">
    <source>
        <dbReference type="Google" id="ProtNLM"/>
    </source>
</evidence>
<keyword evidence="1" id="KW-0732">Signal</keyword>
<dbReference type="Proteomes" id="UP001228690">
    <property type="component" value="Chromosome"/>
</dbReference>